<dbReference type="InterPro" id="IPR036439">
    <property type="entry name" value="Dockerin_dom_sf"/>
</dbReference>
<proteinExistence type="predicted"/>
<dbReference type="PROSITE" id="PS00018">
    <property type="entry name" value="EF_HAND_1"/>
    <property type="match status" value="1"/>
</dbReference>
<dbReference type="PROSITE" id="PS50041">
    <property type="entry name" value="C_TYPE_LECTIN_2"/>
    <property type="match status" value="1"/>
</dbReference>
<dbReference type="Pfam" id="PF00059">
    <property type="entry name" value="Lectin_C"/>
    <property type="match status" value="1"/>
</dbReference>
<dbReference type="InterPro" id="IPR026444">
    <property type="entry name" value="Secre_tail"/>
</dbReference>
<dbReference type="Proteomes" id="UP000808349">
    <property type="component" value="Unassembled WGS sequence"/>
</dbReference>
<evidence type="ECO:0000259" key="2">
    <source>
        <dbReference type="PROSITE" id="PS50041"/>
    </source>
</evidence>
<evidence type="ECO:0000256" key="1">
    <source>
        <dbReference type="ARBA" id="ARBA00016512"/>
    </source>
</evidence>
<dbReference type="Gene3D" id="2.160.20.10">
    <property type="entry name" value="Single-stranded right-handed beta-helix, Pectin lyase-like"/>
    <property type="match status" value="1"/>
</dbReference>
<dbReference type="InterPro" id="IPR050111">
    <property type="entry name" value="C-type_lectin/snaclec_domain"/>
</dbReference>
<dbReference type="InterPro" id="IPR016187">
    <property type="entry name" value="CTDL_fold"/>
</dbReference>
<dbReference type="CDD" id="cd14252">
    <property type="entry name" value="Dockerin_like"/>
    <property type="match status" value="1"/>
</dbReference>
<evidence type="ECO:0000259" key="3">
    <source>
        <dbReference type="PROSITE" id="PS51766"/>
    </source>
</evidence>
<dbReference type="Gene3D" id="1.10.1330.10">
    <property type="entry name" value="Dockerin domain"/>
    <property type="match status" value="1"/>
</dbReference>
<feature type="domain" description="C-type lectin" evidence="2">
    <location>
        <begin position="1484"/>
        <end position="1605"/>
    </location>
</feature>
<dbReference type="PANTHER" id="PTHR22803">
    <property type="entry name" value="MANNOSE, PHOSPHOLIPASE, LECTIN RECEPTOR RELATED"/>
    <property type="match status" value="1"/>
</dbReference>
<dbReference type="CDD" id="cd00037">
    <property type="entry name" value="CLECT"/>
    <property type="match status" value="1"/>
</dbReference>
<comment type="caution">
    <text evidence="4">The sequence shown here is derived from an EMBL/GenBank/DDBJ whole genome shotgun (WGS) entry which is preliminary data.</text>
</comment>
<dbReference type="InterPro" id="IPR018247">
    <property type="entry name" value="EF_Hand_1_Ca_BS"/>
</dbReference>
<evidence type="ECO:0000313" key="4">
    <source>
        <dbReference type="EMBL" id="MBK9717115.1"/>
    </source>
</evidence>
<sequence length="2940" mass="320186">MTRMSNPHFCAITKFKVNRTSSSFFKTKKSVLLFEKIRLHVFTLVLFFGFNPYNYAQVTNVNTGNNYATIQAAIDDPLTLDGHVITIAAGTYPELVTVYKQLTFNGPQANTNANTRFALFINGVDGPKADPTTEAIITPPTSNPLGGNPGANDLFRILVDQVTLNGIVIDGNNPAIFGPSILQTGTIDIDARRGVTNRDNSDVSNPLNNFTIEYCIIQNIAQRGISLSNDGPVSSGNIINENIIRNFGSDPSNGGQAVILFTNAYADITNNTIEVSPNNIGIHLQNFFSNGSMTWSGNNVTVGQDAIGMHTNLFYAPNAIVTISNNTVNAAPGVTGASDFTWGINLWSVQLGSTVLLSNNIVGDSGGEFGRGINLWNLPTSNVITIYGGSVGNSLIGINADNVDPYYGGGGNCEIYLNNIIINAINIGIRARVDTLPIPPLFAPNTVGGFVALFLDQVSVIGGLSGIEVISPYNSIPYSASVTIENNSELNNTGQTGIGISVFGSEASASISGNLSSINGYAIGIDVNGGFANVDNNHIYDNGIGVRFINSGYGSVTGNIFNDVIDNGTDVLLMADAGNVTATPGNWFAGDQFGVNNLSPNIVDATINYWDDPSGPTTPNGGSGAAVSDLVIYCPWLEAAPPAASVGAVPTASFTYNTNGGPAILVSSNNDGNQDPSEVATINICNGTFYSWNTVTTNASHAYIAQTASNGNINGLVASPPPAEIEQFDNTVGVLNATFFNGTNYSLTLVDPTMVGTATQKIIFYSDVDFDNNFDPLIDCFGDSITINYIINPKPRLQAEVNNVLVINNFDGITDTGRITVCDGITNNVFISDAFQELTGASEPNVFQSFITNGTNFVPWCNNCATSIGNFTPPNFATASLVNPLIGGTVTVTFLVWQDESDDQIIDPDECTGDTLRYVITVLPKPTIQANINGVQITNNNDGIPDTARFSVCNATPNNVFISSPFLELTGSANVRIYQTISNTGTLFAPWCNACSAPVSSFIPVNPATASLVNSAVGGTVTVTLFAWSDTNNNTTIDPDECLGDTIRYLITVNPVPSLQTTINGIQLTNNHNGVDESGTFNVCGTTPNNITFTQFVDQTNVSLSGQVKVIQQFTRTNVNFAPADGTFPISAYAGTPFSRSVSLVDPLIPGTLVMSFRIFFDADNDNLLDIDECANDLFVYTVTVYGPPVIQCPNHLTLSCSSEVPAANINSVQILGNPCPGGALNVVLQSEVESGRTCAHKFTLTRTYRVTNNCCPFVECVQVITVNDTTRPVVNCPANQTITCASNVPASNVGLITSSDNCSGTVTNSFLIDVIEGQTCLNKFTVRRTYAAVDACGNQGTCVQLITVNDDINPRLTCPPNLNLICPNEVPPIDPATVNSIDNCAGAVVNSHVSDVKSNQSFPSKFTLTRTYKATDVCGNMSTCAQIINVNDTIAPTITCPADMTLLLDSMECNRVLCYNVEANDNCFDTTAVFPGLSYLGSYNGNTYYISNAGLPNHKIWTDANLTAAQLGGHLVTIDNANENNFLQTKIQTIIGLLDNQYWIGLRYFPSLNGFKWTTGEPFNYANWGLGQPGVIPGDFVWFWDPTGRWFDSPSLLSRRYIVEFEGGLQNKLIAGIPSGNPFPPGVTTNVYEVTDGGGNKATCSFEINILGSTSISCKNINLALDSSCQTYITAKSLLTNDFNCYDIFIVDLSFHGKPIPNPITAEWLGETIIATVTDPTTGNSCWSYVKIEDKLAPEILCLNDTVSCRVFNNMERPAVATDCSQYEVTLLDEFVEPIYCDPRFIKRVTRKYVSTDLLGNVSDTCSQLLIVERPNLDSIIFPPEKVELFCGRIDRLDAEGHPHPYVTGLPTLEGDSIWPNVNVICNLVADYSDIDLGEINCVRKIMRTWRVREWWCSGEITRTSLQIFEIKDIDGPVVSFLGNDFNATTTNKSCYAQVVLPPIDAEDACHGIRTIDVVYPGGILKNKNGGSVELPVGLDTIVYRLYDSCYNLTTDTLIVTVQDATEPVAICQRRTVVSLNGAGVNWIPAEVFDDGSFDECHVDHFEVRRMDNLSCDTSSSVWGPEVGLCCDDVGKEIMIGFKVIDQSGNEGICMVLVEVQDKDKPRITCPPDIAIDCRFDIDFSQLDYTFGKVVLSQVDRDTIIIDPIYEHDFYGYPLDGIALDNCPPTILEETDTTHLDQCGKGFIYRKFIAIDQFGNQDSCTQGIHIINYKPLNDLSIVWPLDLDTTGICDPSVLIPEHLPAIYGLPTFKDDECSQVGISYDDLKFSPTIPGDPCFKIFRVWKIIDWCERDLKNNIIIYTDTQIIKVINSVDPRIVDVVCPDTVICNYGADCSPFEIDLRIKAVDDCTDPDDMIYRYKIDFNSDGTIDYSFRDIGKIRTRNLWPKGIHIIYWEVEDLCGNVAKCHNQVEIRFCKAPTAYCIKGLAIGLVPVDVNGNGIYEPYPIDNEEAMIRASDINVASSGACGAAIKFSFTSDTNDVSRTFGCGDIGRVDLDLYVTDENGNQSVCKTFIIVQDSNQVDICPNTLTNVVVEGLITSEKNKQVEYASVNLDQSNMNATLTNFEGQYKFEQVPTRNDYVIKPEKNDDWLNGVTTADIVKIQKHILGQEKIISPYKLIAADVNKSGSITAKDISDIRKLILGVTADIPGNTSWRFVDQSYSFNDPLNAMDETFPESYIIKPLMSDMKVNFIGIKIGDINESAKTRGLNQNVVIRSQHPLELGLENQKLEAGQIYDAIITLKNCSEFLGFQSTFDFNPKAIQILDVIGFESTGFTDANANLSKIAQGLMSVCWNGKLEDNTPLFRIKFLAKDYGQLAQYLKLSSAVTPSLAINISDDQEEQVSLIYNQWTKSPDFNVMQNEPNPMVNESTIDVFIPSQGEAKLSIYDATGKVYYQETKLMQKGINRFTVSRNVLSVSGVYYYQVDYANQTITKKMVVQN</sequence>
<dbReference type="SUPFAM" id="SSF51126">
    <property type="entry name" value="Pectin lyase-like"/>
    <property type="match status" value="1"/>
</dbReference>
<evidence type="ECO:0000313" key="5">
    <source>
        <dbReference type="Proteomes" id="UP000808349"/>
    </source>
</evidence>
<dbReference type="SUPFAM" id="SSF56436">
    <property type="entry name" value="C-type lectin-like"/>
    <property type="match status" value="1"/>
</dbReference>
<protein>
    <recommendedName>
        <fullName evidence="1">Probable pectate lyase C</fullName>
    </recommendedName>
</protein>
<dbReference type="NCBIfam" id="TIGR04183">
    <property type="entry name" value="Por_Secre_tail"/>
    <property type="match status" value="1"/>
</dbReference>
<dbReference type="InterPro" id="IPR001304">
    <property type="entry name" value="C-type_lectin-like"/>
</dbReference>
<dbReference type="GO" id="GO:0000272">
    <property type="term" value="P:polysaccharide catabolic process"/>
    <property type="evidence" value="ECO:0007669"/>
    <property type="project" value="InterPro"/>
</dbReference>
<dbReference type="InterPro" id="IPR016134">
    <property type="entry name" value="Dockerin_dom"/>
</dbReference>
<dbReference type="Gene3D" id="3.10.100.10">
    <property type="entry name" value="Mannose-Binding Protein A, subunit A"/>
    <property type="match status" value="1"/>
</dbReference>
<organism evidence="4 5">
    <name type="scientific">Candidatus Defluviibacterium haderslevense</name>
    <dbReference type="NCBI Taxonomy" id="2981993"/>
    <lineage>
        <taxon>Bacteria</taxon>
        <taxon>Pseudomonadati</taxon>
        <taxon>Bacteroidota</taxon>
        <taxon>Saprospiria</taxon>
        <taxon>Saprospirales</taxon>
        <taxon>Saprospiraceae</taxon>
        <taxon>Candidatus Defluviibacterium</taxon>
    </lineage>
</organism>
<dbReference type="SMART" id="SM00710">
    <property type="entry name" value="PbH1"/>
    <property type="match status" value="9"/>
</dbReference>
<name>A0A9D7XDW2_9BACT</name>
<dbReference type="InterPro" id="IPR012334">
    <property type="entry name" value="Pectin_lyas_fold"/>
</dbReference>
<reference evidence="4 5" key="1">
    <citation type="submission" date="2020-10" db="EMBL/GenBank/DDBJ databases">
        <title>Connecting structure to function with the recovery of over 1000 high-quality activated sludge metagenome-assembled genomes encoding full-length rRNA genes using long-read sequencing.</title>
        <authorList>
            <person name="Singleton C.M."/>
            <person name="Petriglieri F."/>
            <person name="Kristensen J.M."/>
            <person name="Kirkegaard R.H."/>
            <person name="Michaelsen T.Y."/>
            <person name="Andersen M.H."/>
            <person name="Karst S.M."/>
            <person name="Dueholm M.S."/>
            <person name="Nielsen P.H."/>
            <person name="Albertsen M."/>
        </authorList>
    </citation>
    <scope>NUCLEOTIDE SEQUENCE [LARGE SCALE GENOMIC DNA]</scope>
    <source>
        <strain evidence="4">Ribe_18-Q3-R11-54_BAT3C.373</strain>
    </source>
</reference>
<dbReference type="SMART" id="SM00034">
    <property type="entry name" value="CLECT"/>
    <property type="match status" value="1"/>
</dbReference>
<dbReference type="InterPro" id="IPR011050">
    <property type="entry name" value="Pectin_lyase_fold/virulence"/>
</dbReference>
<feature type="domain" description="Dockerin" evidence="3">
    <location>
        <begin position="2580"/>
        <end position="2651"/>
    </location>
</feature>
<dbReference type="PROSITE" id="PS51766">
    <property type="entry name" value="DOCKERIN"/>
    <property type="match status" value="1"/>
</dbReference>
<dbReference type="InterPro" id="IPR006626">
    <property type="entry name" value="PbH1"/>
</dbReference>
<gene>
    <name evidence="4" type="ORF">IPO85_06315</name>
</gene>
<dbReference type="InterPro" id="IPR016186">
    <property type="entry name" value="C-type_lectin-like/link_sf"/>
</dbReference>
<accession>A0A9D7XDW2</accession>
<dbReference type="EMBL" id="JADKFW010000004">
    <property type="protein sequence ID" value="MBK9717115.1"/>
    <property type="molecule type" value="Genomic_DNA"/>
</dbReference>